<dbReference type="GO" id="GO:0046983">
    <property type="term" value="F:protein dimerization activity"/>
    <property type="evidence" value="ECO:0007669"/>
    <property type="project" value="InterPro"/>
</dbReference>
<dbReference type="InterPro" id="IPR011598">
    <property type="entry name" value="bHLH_dom"/>
</dbReference>
<dbReference type="Pfam" id="PF14215">
    <property type="entry name" value="bHLH-MYC_N"/>
    <property type="match status" value="1"/>
</dbReference>
<feature type="compositionally biased region" description="Basic and acidic residues" evidence="7">
    <location>
        <begin position="339"/>
        <end position="349"/>
    </location>
</feature>
<dbReference type="Pfam" id="PF00010">
    <property type="entry name" value="HLH"/>
    <property type="match status" value="1"/>
</dbReference>
<dbReference type="PANTHER" id="PTHR11514:SF126">
    <property type="entry name" value="TRANSCRIPTION FACTOR"/>
    <property type="match status" value="1"/>
</dbReference>
<dbReference type="AlphaFoldDB" id="A0A8E9ZRQ6"/>
<dbReference type="SUPFAM" id="SSF47459">
    <property type="entry name" value="HLH, helix-loop-helix DNA-binding domain"/>
    <property type="match status" value="1"/>
</dbReference>
<feature type="domain" description="BHLH" evidence="8">
    <location>
        <begin position="342"/>
        <end position="391"/>
    </location>
</feature>
<reference evidence="9" key="1">
    <citation type="submission" date="2020-12" db="EMBL/GenBank/DDBJ databases">
        <title>An insight into accumulation patterns and metabolic pathway genes of glucosinolates in Isatis indigotica.</title>
        <authorList>
            <person name="Zhang T."/>
            <person name="Liu R."/>
            <person name="Gao T."/>
            <person name="Qin M."/>
            <person name="Hu X."/>
            <person name="Wang Y."/>
            <person name="Zheng J."/>
            <person name="Wang Z."/>
            <person name="Yang S."/>
            <person name="Li T."/>
        </authorList>
    </citation>
    <scope>NUCLEOTIDE SEQUENCE</scope>
</reference>
<organism evidence="9">
    <name type="scientific">Isatis tinctoria</name>
    <name type="common">Dyer's woad</name>
    <name type="synonym">Isatis indigotica</name>
    <dbReference type="NCBI Taxonomy" id="161756"/>
    <lineage>
        <taxon>Eukaryota</taxon>
        <taxon>Viridiplantae</taxon>
        <taxon>Streptophyta</taxon>
        <taxon>Embryophyta</taxon>
        <taxon>Tracheophyta</taxon>
        <taxon>Spermatophyta</taxon>
        <taxon>Magnoliopsida</taxon>
        <taxon>eudicotyledons</taxon>
        <taxon>Gunneridae</taxon>
        <taxon>Pentapetalae</taxon>
        <taxon>rosids</taxon>
        <taxon>malvids</taxon>
        <taxon>Brassicales</taxon>
        <taxon>Brassicaceae</taxon>
        <taxon>Isatideae</taxon>
        <taxon>Isatis</taxon>
    </lineage>
</organism>
<evidence type="ECO:0000256" key="2">
    <source>
        <dbReference type="ARBA" id="ARBA00023015"/>
    </source>
</evidence>
<dbReference type="InterPro" id="IPR045084">
    <property type="entry name" value="AIB/MYC-like"/>
</dbReference>
<dbReference type="GO" id="GO:0005634">
    <property type="term" value="C:nucleus"/>
    <property type="evidence" value="ECO:0007669"/>
    <property type="project" value="UniProtKB-SubCell"/>
</dbReference>
<feature type="compositionally biased region" description="Basic residues" evidence="7">
    <location>
        <begin position="329"/>
        <end position="338"/>
    </location>
</feature>
<dbReference type="PANTHER" id="PTHR11514">
    <property type="entry name" value="MYC"/>
    <property type="match status" value="1"/>
</dbReference>
<dbReference type="InterPro" id="IPR036638">
    <property type="entry name" value="HLH_DNA-bd_sf"/>
</dbReference>
<evidence type="ECO:0000259" key="8">
    <source>
        <dbReference type="PROSITE" id="PS50888"/>
    </source>
</evidence>
<evidence type="ECO:0000256" key="6">
    <source>
        <dbReference type="SAM" id="Coils"/>
    </source>
</evidence>
<evidence type="ECO:0000256" key="4">
    <source>
        <dbReference type="ARBA" id="ARBA00023242"/>
    </source>
</evidence>
<keyword evidence="2 5" id="KW-0805">Transcription regulation</keyword>
<feature type="coiled-coil region" evidence="6">
    <location>
        <begin position="381"/>
        <end position="429"/>
    </location>
</feature>
<keyword evidence="4 5" id="KW-0539">Nucleus</keyword>
<dbReference type="EMBL" id="MW413509">
    <property type="protein sequence ID" value="QWJ73411.1"/>
    <property type="molecule type" value="Genomic_DNA"/>
</dbReference>
<protein>
    <recommendedName>
        <fullName evidence="5">Transcription factor</fullName>
        <shortName evidence="5">bHLH transcription factor</shortName>
    </recommendedName>
    <alternativeName>
        <fullName evidence="5">Basic helix-loop-helix protein</fullName>
    </alternativeName>
</protein>
<sequence length="512" mass="57190">MNLLNSDNDLSMIDAFLNSSDLWPLAPANLSLETTLQERLHAVLNVTQEAWSYAIFWKPLFHDISGESVLKWGDGVYKGEETDKTRQRRKTKAEEKNIRNKVFRELSSMISGDFCPVMDEDDDVELTDTEWFYLVSMTCSFRSGSGLAGKAFATYNPVWVTGLDKINGSGCGRANQGGDLGLQTIVCIPSDKGVLELGSTEQIRHNSDLIQKIHSLFNFEGSIDFSGAPNSSSSQLFSSTVIGNPNPVPNSNPVYPHIQNDIKSSTATSMTSATAPSDKIQSFGDDVKHNSGYSGQIQNEEGNISTTGFKVKNSDRFNIDAKAMPETKRQKKRGRKPTHGREEPMNHVEAERMRREKLNQRFYALRAVVPNVSKMDKASLLEDTVNYINELRSNVENAESKKNAIRNQLNELNKENAGQRNANSSIEKNAPEIEVKVDVKILGCDAMIRVESSKRNHPAARLMNAFMDLEMEVNHASISAMHDLMIQQATVKMGVRMYTQKQLRDLLLSKIT</sequence>
<keyword evidence="6" id="KW-0175">Coiled coil</keyword>
<gene>
    <name evidence="9" type="primary">MYC5</name>
</gene>
<proteinExistence type="predicted"/>
<dbReference type="SMART" id="SM00353">
    <property type="entry name" value="HLH"/>
    <property type="match status" value="1"/>
</dbReference>
<evidence type="ECO:0000256" key="7">
    <source>
        <dbReference type="SAM" id="MobiDB-lite"/>
    </source>
</evidence>
<dbReference type="CDD" id="cd11449">
    <property type="entry name" value="bHLH_AtAIB_like"/>
    <property type="match status" value="1"/>
</dbReference>
<keyword evidence="3 5" id="KW-0804">Transcription</keyword>
<dbReference type="InterPro" id="IPR025610">
    <property type="entry name" value="MYC/MYB_N"/>
</dbReference>
<dbReference type="GO" id="GO:0000976">
    <property type="term" value="F:transcription cis-regulatory region binding"/>
    <property type="evidence" value="ECO:0007669"/>
    <property type="project" value="TreeGrafter"/>
</dbReference>
<evidence type="ECO:0000256" key="3">
    <source>
        <dbReference type="ARBA" id="ARBA00023163"/>
    </source>
</evidence>
<evidence type="ECO:0000313" key="9">
    <source>
        <dbReference type="EMBL" id="QWJ73411.1"/>
    </source>
</evidence>
<dbReference type="Gene3D" id="4.10.280.10">
    <property type="entry name" value="Helix-loop-helix DNA-binding domain"/>
    <property type="match status" value="1"/>
</dbReference>
<name>A0A8E9ZRQ6_ISATI</name>
<dbReference type="PROSITE" id="PS50888">
    <property type="entry name" value="BHLH"/>
    <property type="match status" value="1"/>
</dbReference>
<evidence type="ECO:0000256" key="1">
    <source>
        <dbReference type="ARBA" id="ARBA00004123"/>
    </source>
</evidence>
<evidence type="ECO:0000256" key="5">
    <source>
        <dbReference type="RuleBase" id="RU369104"/>
    </source>
</evidence>
<dbReference type="GO" id="GO:0003700">
    <property type="term" value="F:DNA-binding transcription factor activity"/>
    <property type="evidence" value="ECO:0007669"/>
    <property type="project" value="InterPro"/>
</dbReference>
<feature type="region of interest" description="Disordered" evidence="7">
    <location>
        <begin position="324"/>
        <end position="349"/>
    </location>
</feature>
<comment type="subcellular location">
    <subcellularLocation>
        <location evidence="1 5">Nucleus</location>
    </subcellularLocation>
</comment>
<accession>A0A8E9ZRQ6</accession>